<sequence>MQRVPVFLSLTTTLCRRLGLSEQKRVCVCVCVCVFLSPGLVQPLNLTGSEAAHNANAGVRRLLDTAEGKENLQAKCLSWGGEEEEGEEEEEEGGGGGKQYHPYIWNEGREGGREEKREGKGGRKGKRGGGRKERGRKERGREGIVMMVFLVSSDMKTEGYAVPKHCTLSPR</sequence>
<feature type="compositionally biased region" description="Basic and acidic residues" evidence="1">
    <location>
        <begin position="107"/>
        <end position="121"/>
    </location>
</feature>
<evidence type="ECO:0000256" key="1">
    <source>
        <dbReference type="SAM" id="MobiDB-lite"/>
    </source>
</evidence>
<feature type="compositionally biased region" description="Basic and acidic residues" evidence="1">
    <location>
        <begin position="130"/>
        <end position="142"/>
    </location>
</feature>
<gene>
    <name evidence="2" type="primary">CNGB1</name>
    <name evidence="2" type="ORF">L345_04888</name>
</gene>
<proteinExistence type="predicted"/>
<protein>
    <submittedName>
        <fullName evidence="2">Cyclic nucleotide-gated cation channel beta-1</fullName>
    </submittedName>
</protein>
<dbReference type="Proteomes" id="UP000018936">
    <property type="component" value="Unassembled WGS sequence"/>
</dbReference>
<evidence type="ECO:0000313" key="3">
    <source>
        <dbReference type="Proteomes" id="UP000018936"/>
    </source>
</evidence>
<reference evidence="2 3" key="1">
    <citation type="journal article" date="2013" name="Proc. Natl. Acad. Sci. U.S.A.">
        <title>The king cobra genome reveals dynamic gene evolution and adaptation in the snake venom system.</title>
        <authorList>
            <person name="Vonk F.J."/>
            <person name="Casewell N.R."/>
            <person name="Henkel C.V."/>
            <person name="Heimberg A.M."/>
            <person name="Jansen H.J."/>
            <person name="McCleary R.J."/>
            <person name="Kerkkamp H.M."/>
            <person name="Vos R.A."/>
            <person name="Guerreiro I."/>
            <person name="Calvete J.J."/>
            <person name="Wuster W."/>
            <person name="Woods A.E."/>
            <person name="Logan J.M."/>
            <person name="Harrison R.A."/>
            <person name="Castoe T.A."/>
            <person name="de Koning A.P."/>
            <person name="Pollock D.D."/>
            <person name="Yandell M."/>
            <person name="Calderon D."/>
            <person name="Renjifo C."/>
            <person name="Currier R.B."/>
            <person name="Salgado D."/>
            <person name="Pla D."/>
            <person name="Sanz L."/>
            <person name="Hyder A.S."/>
            <person name="Ribeiro J.M."/>
            <person name="Arntzen J.W."/>
            <person name="van den Thillart G.E."/>
            <person name="Boetzer M."/>
            <person name="Pirovano W."/>
            <person name="Dirks R.P."/>
            <person name="Spaink H.P."/>
            <person name="Duboule D."/>
            <person name="McGlinn E."/>
            <person name="Kini R.M."/>
            <person name="Richardson M.K."/>
        </authorList>
    </citation>
    <scope>NUCLEOTIDE SEQUENCE</scope>
    <source>
        <tissue evidence="2">Blood</tissue>
    </source>
</reference>
<dbReference type="AlphaFoldDB" id="V8P414"/>
<comment type="caution">
    <text evidence="2">The sequence shown here is derived from an EMBL/GenBank/DDBJ whole genome shotgun (WGS) entry which is preliminary data.</text>
</comment>
<evidence type="ECO:0000313" key="2">
    <source>
        <dbReference type="EMBL" id="ETE69309.1"/>
    </source>
</evidence>
<dbReference type="EMBL" id="AZIM01000792">
    <property type="protein sequence ID" value="ETE69309.1"/>
    <property type="molecule type" value="Genomic_DNA"/>
</dbReference>
<accession>V8P414</accession>
<feature type="region of interest" description="Disordered" evidence="1">
    <location>
        <begin position="77"/>
        <end position="142"/>
    </location>
</feature>
<feature type="non-terminal residue" evidence="2">
    <location>
        <position position="1"/>
    </location>
</feature>
<name>V8P414_OPHHA</name>
<keyword evidence="3" id="KW-1185">Reference proteome</keyword>
<feature type="compositionally biased region" description="Acidic residues" evidence="1">
    <location>
        <begin position="81"/>
        <end position="93"/>
    </location>
</feature>
<organism evidence="2 3">
    <name type="scientific">Ophiophagus hannah</name>
    <name type="common">King cobra</name>
    <name type="synonym">Naja hannah</name>
    <dbReference type="NCBI Taxonomy" id="8665"/>
    <lineage>
        <taxon>Eukaryota</taxon>
        <taxon>Metazoa</taxon>
        <taxon>Chordata</taxon>
        <taxon>Craniata</taxon>
        <taxon>Vertebrata</taxon>
        <taxon>Euteleostomi</taxon>
        <taxon>Lepidosauria</taxon>
        <taxon>Squamata</taxon>
        <taxon>Bifurcata</taxon>
        <taxon>Unidentata</taxon>
        <taxon>Episquamata</taxon>
        <taxon>Toxicofera</taxon>
        <taxon>Serpentes</taxon>
        <taxon>Colubroidea</taxon>
        <taxon>Elapidae</taxon>
        <taxon>Elapinae</taxon>
        <taxon>Ophiophagus</taxon>
    </lineage>
</organism>